<dbReference type="GeneID" id="94443290"/>
<evidence type="ECO:0000259" key="1">
    <source>
        <dbReference type="PROSITE" id="PS51379"/>
    </source>
</evidence>
<gene>
    <name evidence="2" type="ORF">RN50_02584</name>
</gene>
<comment type="caution">
    <text evidence="2">The sequence shown here is derived from an EMBL/GenBank/DDBJ whole genome shotgun (WGS) entry which is preliminary data.</text>
</comment>
<dbReference type="InterPro" id="IPR007516">
    <property type="entry name" value="Co_F420_Hydgase/DH_bsu_N"/>
</dbReference>
<feature type="domain" description="4Fe-4S ferredoxin-type" evidence="1">
    <location>
        <begin position="8"/>
        <end position="37"/>
    </location>
</feature>
<dbReference type="RefSeq" id="WP_045254900.1">
    <property type="nucleotide sequence ID" value="NZ_CP031425.1"/>
</dbReference>
<dbReference type="PANTHER" id="PTHR31332:SF0">
    <property type="entry name" value="7-HYDROXYMETHYL CHLOROPHYLL A REDUCTASE, CHLOROPLASTIC"/>
    <property type="match status" value="1"/>
</dbReference>
<dbReference type="PROSITE" id="PS51379">
    <property type="entry name" value="4FE4S_FER_2"/>
    <property type="match status" value="1"/>
</dbReference>
<dbReference type="PANTHER" id="PTHR31332">
    <property type="entry name" value="7-HYDROXYMETHYL CHLOROPHYLL A REDUCTASE, CHLOROPLASTIC"/>
    <property type="match status" value="1"/>
</dbReference>
<protein>
    <submittedName>
        <fullName evidence="2">Coenzyme F420-reducing hydrogenase subunit beta</fullName>
    </submittedName>
</protein>
<sequence length="403" mass="43241">MTALQERIADVLDRDACSGCGLCPRLDPGVTMRLDDRGYLRPVQEGASTPIDGAVDVFDRSCPGMRITAPAAPEGAEHDPLLGPNVGLWQAWATDDEIRRAGSSGGALTALHTWLLATGRAARITGAAAERTSPRRTVPVTITTREQALAAAGSRYAPVGALENPDAFRSDSAVAAKPCEVAALRASAPQLVDGEAPLLLSFFCAGTPSQHATESLLTELGISAEQRVDALRYRGNGWPGRFTARSGELEVSADYDESWGRVLGPTTQWRCKICPDGVGQAADIVCADSWETDDRGYPTFAEGDGFSALVARTPRGREVILAAIDAGVIAVRPLQGAHLRDAQPLQTARRRFLFARLLGSRLAGRRPPRYRGFALIRLTAAAPREAIRVLRGTFRRVRAAQRR</sequence>
<dbReference type="GO" id="GO:0033354">
    <property type="term" value="P:chlorophyll cycle"/>
    <property type="evidence" value="ECO:0007669"/>
    <property type="project" value="TreeGrafter"/>
</dbReference>
<name>A0A0F0KFU8_9MICO</name>
<keyword evidence="3" id="KW-1185">Reference proteome</keyword>
<dbReference type="GO" id="GO:0090415">
    <property type="term" value="F:7-hydroxymethyl chlorophyll a reductase activity"/>
    <property type="evidence" value="ECO:0007669"/>
    <property type="project" value="TreeGrafter"/>
</dbReference>
<accession>A0A0F0KFU8</accession>
<evidence type="ECO:0000313" key="3">
    <source>
        <dbReference type="Proteomes" id="UP000033572"/>
    </source>
</evidence>
<dbReference type="AlphaFoldDB" id="A0A0F0KFU8"/>
<evidence type="ECO:0000313" key="2">
    <source>
        <dbReference type="EMBL" id="KJL19299.1"/>
    </source>
</evidence>
<dbReference type="Pfam" id="PF04432">
    <property type="entry name" value="FrhB_FdhB_C"/>
    <property type="match status" value="1"/>
</dbReference>
<dbReference type="InterPro" id="IPR045220">
    <property type="entry name" value="FRHB/FDHB/HCAR-like"/>
</dbReference>
<organism evidence="2 3">
    <name type="scientific">Microbacterium foliorum</name>
    <dbReference type="NCBI Taxonomy" id="104336"/>
    <lineage>
        <taxon>Bacteria</taxon>
        <taxon>Bacillati</taxon>
        <taxon>Actinomycetota</taxon>
        <taxon>Actinomycetes</taxon>
        <taxon>Micrococcales</taxon>
        <taxon>Microbacteriaceae</taxon>
        <taxon>Microbacterium</taxon>
    </lineage>
</organism>
<dbReference type="EMBL" id="JYIU01000045">
    <property type="protein sequence ID" value="KJL19299.1"/>
    <property type="molecule type" value="Genomic_DNA"/>
</dbReference>
<dbReference type="InterPro" id="IPR007525">
    <property type="entry name" value="FrhB_FdhB_C"/>
</dbReference>
<dbReference type="InterPro" id="IPR017896">
    <property type="entry name" value="4Fe4S_Fe-S-bd"/>
</dbReference>
<dbReference type="Pfam" id="PF04422">
    <property type="entry name" value="FrhB_FdhB_N"/>
    <property type="match status" value="1"/>
</dbReference>
<dbReference type="Proteomes" id="UP000033572">
    <property type="component" value="Unassembled WGS sequence"/>
</dbReference>
<reference evidence="2 3" key="1">
    <citation type="submission" date="2015-02" db="EMBL/GenBank/DDBJ databases">
        <title>Draft genome sequences of ten Microbacterium spp. with emphasis on heavy metal contaminated environments.</title>
        <authorList>
            <person name="Corretto E."/>
        </authorList>
    </citation>
    <scope>NUCLEOTIDE SEQUENCE [LARGE SCALE GENOMIC DNA]</scope>
    <source>
        <strain evidence="2 3">DSM 12966</strain>
    </source>
</reference>
<proteinExistence type="predicted"/>
<dbReference type="PATRIC" id="fig|104336.4.peg.2630"/>